<gene>
    <name evidence="1" type="ORF">PCIT_14334</name>
</gene>
<proteinExistence type="predicted"/>
<accession>U1KPI1</accession>
<comment type="caution">
    <text evidence="1">The sequence shown here is derived from an EMBL/GenBank/DDBJ whole genome shotgun (WGS) entry which is preliminary data.</text>
</comment>
<reference evidence="1" key="1">
    <citation type="journal article" date="2012" name="J. Bacteriol.">
        <title>Genome sequences of type strains of seven species of the marine bacterium Pseudoalteromonas.</title>
        <authorList>
            <person name="Xie B.B."/>
            <person name="Shu Y.L."/>
            <person name="Qin Q.L."/>
            <person name="Rong J.C."/>
            <person name="Zhang X.Y."/>
            <person name="Chen X.L."/>
            <person name="Shi M."/>
            <person name="He H.L."/>
            <person name="Zhou B.C."/>
            <person name="Zhang Y.Z."/>
        </authorList>
    </citation>
    <scope>NUCLEOTIDE SEQUENCE [LARGE SCALE GENOMIC DNA]</scope>
    <source>
        <strain evidence="1">NCIMB 1889</strain>
    </source>
</reference>
<protein>
    <submittedName>
        <fullName evidence="1">Uncharacterized protein</fullName>
    </submittedName>
</protein>
<reference evidence="1" key="2">
    <citation type="submission" date="2013-04" db="EMBL/GenBank/DDBJ databases">
        <title>Genome sequence of Pseudoalteromonas citrea.</title>
        <authorList>
            <person name="Xie B.-B."/>
            <person name="Rong J.-C."/>
            <person name="Qin Q.-L."/>
            <person name="Shu Y.-L."/>
            <person name="Zhang Y.-Z."/>
        </authorList>
    </citation>
    <scope>NUCLEOTIDE SEQUENCE</scope>
    <source>
        <strain evidence="1">NCIMB 1889</strain>
    </source>
</reference>
<name>U1KPI1_9GAMM</name>
<dbReference type="EMBL" id="AHBZ02000147">
    <property type="protein sequence ID" value="ERG17918.1"/>
    <property type="molecule type" value="Genomic_DNA"/>
</dbReference>
<organism evidence="1">
    <name type="scientific">Pseudoalteromonas citrea DSM 8771</name>
    <dbReference type="NCBI Taxonomy" id="1117314"/>
    <lineage>
        <taxon>Bacteria</taxon>
        <taxon>Pseudomonadati</taxon>
        <taxon>Pseudomonadota</taxon>
        <taxon>Gammaproteobacteria</taxon>
        <taxon>Alteromonadales</taxon>
        <taxon>Pseudoalteromonadaceae</taxon>
        <taxon>Pseudoalteromonas</taxon>
    </lineage>
</organism>
<evidence type="ECO:0000313" key="1">
    <source>
        <dbReference type="EMBL" id="ERG17918.1"/>
    </source>
</evidence>
<dbReference type="AlphaFoldDB" id="U1KPI1"/>
<sequence length="31" mass="3514">MNNLRTGAYLRSSTIEQDETRAKGVLIQFSN</sequence>